<dbReference type="SUPFAM" id="SSF57701">
    <property type="entry name" value="Zn2/Cys6 DNA-binding domain"/>
    <property type="match status" value="1"/>
</dbReference>
<name>A0A9P4WMN8_9PLEO</name>
<dbReference type="PROSITE" id="PS50048">
    <property type="entry name" value="ZN2_CY6_FUNGAL_2"/>
    <property type="match status" value="1"/>
</dbReference>
<dbReference type="Pfam" id="PF00172">
    <property type="entry name" value="Zn_clus"/>
    <property type="match status" value="1"/>
</dbReference>
<dbReference type="PANTHER" id="PTHR37534:SF48">
    <property type="entry name" value="FINGER DOMAIN PROTEIN, PUTATIVE-RELATED"/>
    <property type="match status" value="1"/>
</dbReference>
<dbReference type="PANTHER" id="PTHR37534">
    <property type="entry name" value="TRANSCRIPTIONAL ACTIVATOR PROTEIN UGA3"/>
    <property type="match status" value="1"/>
</dbReference>
<dbReference type="EMBL" id="SWKV01000049">
    <property type="protein sequence ID" value="KAF3036569.1"/>
    <property type="molecule type" value="Genomic_DNA"/>
</dbReference>
<dbReference type="GO" id="GO:0000976">
    <property type="term" value="F:transcription cis-regulatory region binding"/>
    <property type="evidence" value="ECO:0007669"/>
    <property type="project" value="TreeGrafter"/>
</dbReference>
<dbReference type="CDD" id="cd00067">
    <property type="entry name" value="GAL4"/>
    <property type="match status" value="1"/>
</dbReference>
<dbReference type="SMART" id="SM00066">
    <property type="entry name" value="GAL4"/>
    <property type="match status" value="1"/>
</dbReference>
<dbReference type="InterPro" id="IPR001138">
    <property type="entry name" value="Zn2Cys6_DnaBD"/>
</dbReference>
<dbReference type="Proteomes" id="UP000758155">
    <property type="component" value="Unassembled WGS sequence"/>
</dbReference>
<dbReference type="OrthoDB" id="5386330at2759"/>
<evidence type="ECO:0000259" key="3">
    <source>
        <dbReference type="PROSITE" id="PS50048"/>
    </source>
</evidence>
<keyword evidence="5" id="KW-1185">Reference proteome</keyword>
<dbReference type="InterPro" id="IPR021858">
    <property type="entry name" value="Fun_TF"/>
</dbReference>
<proteinExistence type="predicted"/>
<comment type="subcellular location">
    <subcellularLocation>
        <location evidence="1">Nucleus</location>
    </subcellularLocation>
</comment>
<dbReference type="Pfam" id="PF11951">
    <property type="entry name" value="Fungal_trans_2"/>
    <property type="match status" value="1"/>
</dbReference>
<organism evidence="4 5">
    <name type="scientific">Didymella heteroderae</name>
    <dbReference type="NCBI Taxonomy" id="1769908"/>
    <lineage>
        <taxon>Eukaryota</taxon>
        <taxon>Fungi</taxon>
        <taxon>Dikarya</taxon>
        <taxon>Ascomycota</taxon>
        <taxon>Pezizomycotina</taxon>
        <taxon>Dothideomycetes</taxon>
        <taxon>Pleosporomycetidae</taxon>
        <taxon>Pleosporales</taxon>
        <taxon>Pleosporineae</taxon>
        <taxon>Didymellaceae</taxon>
        <taxon>Didymella</taxon>
    </lineage>
</organism>
<sequence length="809" mass="91311">MKRAESGEKKATRQCWECLKRRLVCDHTLPHCKKCIKSGKECPGYDAQKPLQWVQPGKVTSRQRKKDSPPKVYTIRARAEPVVPIIHSASVIPSEDSSGGALTETVVQAVGLTPGWDCSNVSGQYDLEEPRVTAEAVELYKSQLAAMMVHEEKAAWWYSMTPEERTEHISKMAAEAASGVGVGQQIMRIGSQKGIRAVIERGQAWEAAMLLQSDKDPLEKLKRLLWIMETNQLPSYEHLSNETSEVVQAVNYFNDRIYPDVKETDSLVPNPAVIHFPIWALHVLPPAMHHTLVCLGLNHYIHSLPEGSNRALVAGNRSKIYKYRGLAIRALSENVARETTRSTDLTISSILMFMAMEVQNSSAGDWRSHARGMKRLIDMRGGFAALLRSAPYLTSALVIFVVIVTFSNSLSPAADQISITEPHEQHVEEVEKIYSLIFPYLLCPPTLFSEIIRINRLRWEVSNAPFDDPSQHTLDAHDILARVEAFEPEDWAQPGENHEDWQLIGSIYQSAIALYCTMSLQAVGALPNSLEMVTMRSIHGERLLENLKSSALSRHLKKFSLFPLCVLGVEAGFHDRPSTRIWIERRLEEHSRLLGTSSPLKARAVLRRYWQRKKPGWDECFDGPHTILVPNLPKSFEANMKFLTIFVMIGAALAAPSIKVRLDREPRCCGPDLCQPPRCMMVHPKFVLTSVAGEWYFKQISEKNVVLANPLARNSGKPGPRWVSGPEPDCLPQHEHDCHFIPYEDAKAIYEDAKAIYEDAKAIYEDAKAIYEEFKTLEPDAMYDLLRLDQIPIDYDSSSDNETNKRDEL</sequence>
<reference evidence="4" key="1">
    <citation type="submission" date="2019-04" db="EMBL/GenBank/DDBJ databases">
        <title>Sequencing of skin fungus with MAO and IRED activity.</title>
        <authorList>
            <person name="Marsaioli A.J."/>
            <person name="Bonatto J.M.C."/>
            <person name="Reis Junior O."/>
        </authorList>
    </citation>
    <scope>NUCLEOTIDE SEQUENCE</scope>
    <source>
        <strain evidence="4">28M1</strain>
    </source>
</reference>
<feature type="domain" description="Zn(2)-C6 fungal-type" evidence="3">
    <location>
        <begin position="14"/>
        <end position="42"/>
    </location>
</feature>
<evidence type="ECO:0000313" key="4">
    <source>
        <dbReference type="EMBL" id="KAF3036569.1"/>
    </source>
</evidence>
<dbReference type="GO" id="GO:0008270">
    <property type="term" value="F:zinc ion binding"/>
    <property type="evidence" value="ECO:0007669"/>
    <property type="project" value="InterPro"/>
</dbReference>
<accession>A0A9P4WMN8</accession>
<evidence type="ECO:0000313" key="5">
    <source>
        <dbReference type="Proteomes" id="UP000758155"/>
    </source>
</evidence>
<dbReference type="AlphaFoldDB" id="A0A9P4WMN8"/>
<comment type="caution">
    <text evidence="4">The sequence shown here is derived from an EMBL/GenBank/DDBJ whole genome shotgun (WGS) entry which is preliminary data.</text>
</comment>
<protein>
    <recommendedName>
        <fullName evidence="3">Zn(2)-C6 fungal-type domain-containing protein</fullName>
    </recommendedName>
</protein>
<gene>
    <name evidence="4" type="ORF">E8E12_005704</name>
</gene>
<keyword evidence="2" id="KW-0539">Nucleus</keyword>
<dbReference type="InterPro" id="IPR036864">
    <property type="entry name" value="Zn2-C6_fun-type_DNA-bd_sf"/>
</dbReference>
<evidence type="ECO:0000256" key="1">
    <source>
        <dbReference type="ARBA" id="ARBA00004123"/>
    </source>
</evidence>
<evidence type="ECO:0000256" key="2">
    <source>
        <dbReference type="ARBA" id="ARBA00023242"/>
    </source>
</evidence>
<dbReference type="GO" id="GO:0045944">
    <property type="term" value="P:positive regulation of transcription by RNA polymerase II"/>
    <property type="evidence" value="ECO:0007669"/>
    <property type="project" value="TreeGrafter"/>
</dbReference>
<dbReference type="GO" id="GO:0005634">
    <property type="term" value="C:nucleus"/>
    <property type="evidence" value="ECO:0007669"/>
    <property type="project" value="UniProtKB-SubCell"/>
</dbReference>
<dbReference type="GO" id="GO:0000981">
    <property type="term" value="F:DNA-binding transcription factor activity, RNA polymerase II-specific"/>
    <property type="evidence" value="ECO:0007669"/>
    <property type="project" value="InterPro"/>
</dbReference>